<dbReference type="HOGENOM" id="CLU_2607671_0_0_1"/>
<proteinExistence type="predicted"/>
<dbReference type="GO" id="GO:0006396">
    <property type="term" value="P:RNA processing"/>
    <property type="evidence" value="ECO:0007669"/>
    <property type="project" value="InterPro"/>
</dbReference>
<evidence type="ECO:0000259" key="2">
    <source>
        <dbReference type="Pfam" id="PF09429"/>
    </source>
</evidence>
<dbReference type="AlphaFoldDB" id="M5C1W2"/>
<dbReference type="EMBL" id="CAOJ01005528">
    <property type="protein sequence ID" value="CCO29852.1"/>
    <property type="molecule type" value="Genomic_DNA"/>
</dbReference>
<sequence length="79" mass="9112">MLSNKENRAKARETATLKKDTGGLETEIHELEEAGEDKLSSAQKERLKELRSEVTRIRKVKQDYVKAHPDQSHLVSRRI</sequence>
<evidence type="ECO:0000256" key="1">
    <source>
        <dbReference type="SAM" id="MobiDB-lite"/>
    </source>
</evidence>
<name>M5C1W2_THACB</name>
<organism evidence="3 4">
    <name type="scientific">Thanatephorus cucumeris (strain AG1-IB / isolate 7/3/14)</name>
    <name type="common">Lettuce bottom rot fungus</name>
    <name type="synonym">Rhizoctonia solani</name>
    <dbReference type="NCBI Taxonomy" id="1108050"/>
    <lineage>
        <taxon>Eukaryota</taxon>
        <taxon>Fungi</taxon>
        <taxon>Dikarya</taxon>
        <taxon>Basidiomycota</taxon>
        <taxon>Agaricomycotina</taxon>
        <taxon>Agaricomycetes</taxon>
        <taxon>Cantharellales</taxon>
        <taxon>Ceratobasidiaceae</taxon>
        <taxon>Rhizoctonia</taxon>
        <taxon>Rhizoctonia solani AG-1</taxon>
    </lineage>
</organism>
<dbReference type="Proteomes" id="UP000012065">
    <property type="component" value="Unassembled WGS sequence"/>
</dbReference>
<protein>
    <recommendedName>
        <fullName evidence="2">Wbp11/ELF5/Saf1 N-terminal domain-containing protein</fullName>
    </recommendedName>
</protein>
<evidence type="ECO:0000313" key="4">
    <source>
        <dbReference type="Proteomes" id="UP000012065"/>
    </source>
</evidence>
<accession>M5C1W2</accession>
<evidence type="ECO:0000313" key="3">
    <source>
        <dbReference type="EMBL" id="CCO29852.1"/>
    </source>
</evidence>
<feature type="region of interest" description="Disordered" evidence="1">
    <location>
        <begin position="1"/>
        <end position="25"/>
    </location>
</feature>
<reference evidence="3 4" key="1">
    <citation type="journal article" date="2013" name="J. Biotechnol.">
        <title>Establishment and interpretation of the genome sequence of the phytopathogenic fungus Rhizoctonia solani AG1-IB isolate 7/3/14.</title>
        <authorList>
            <person name="Wibberg D.W."/>
            <person name="Jelonek L.J."/>
            <person name="Rupp O.R."/>
            <person name="Hennig M.H."/>
            <person name="Eikmeyer F.E."/>
            <person name="Goesmann A.G."/>
            <person name="Hartmann A.H."/>
            <person name="Borriss R.B."/>
            <person name="Grosch R.G."/>
            <person name="Puehler A.P."/>
            <person name="Schlueter A.S."/>
        </authorList>
    </citation>
    <scope>NUCLEOTIDE SEQUENCE [LARGE SCALE GENOMIC DNA]</scope>
    <source>
        <strain evidence="4">AG1-IB / isolate 7/3/14</strain>
    </source>
</reference>
<dbReference type="InterPro" id="IPR019007">
    <property type="entry name" value="Wbp11/ELF5/Saf1_N"/>
</dbReference>
<gene>
    <name evidence="3" type="ORF">BN14_03873</name>
</gene>
<dbReference type="Pfam" id="PF09429">
    <property type="entry name" value="Wbp11"/>
    <property type="match status" value="1"/>
</dbReference>
<feature type="domain" description="Wbp11/ELF5/Saf1 N-terminal" evidence="2">
    <location>
        <begin position="4"/>
        <end position="59"/>
    </location>
</feature>
<comment type="caution">
    <text evidence="3">The sequence shown here is derived from an EMBL/GenBank/DDBJ whole genome shotgun (WGS) entry which is preliminary data.</text>
</comment>